<accession>A0A5P1E999</accession>
<dbReference type="AlphaFoldDB" id="A0A5P1E999"/>
<evidence type="ECO:0000313" key="2">
    <source>
        <dbReference type="EMBL" id="ONK58075.1"/>
    </source>
</evidence>
<dbReference type="Gramene" id="ONK58075">
    <property type="protein sequence ID" value="ONK58075"/>
    <property type="gene ID" value="A4U43_C09F7860"/>
</dbReference>
<gene>
    <name evidence="2" type="ORF">A4U43_C09F7860</name>
</gene>
<keyword evidence="3" id="KW-1185">Reference proteome</keyword>
<reference evidence="3" key="1">
    <citation type="journal article" date="2017" name="Nat. Commun.">
        <title>The asparagus genome sheds light on the origin and evolution of a young Y chromosome.</title>
        <authorList>
            <person name="Harkess A."/>
            <person name="Zhou J."/>
            <person name="Xu C."/>
            <person name="Bowers J.E."/>
            <person name="Van der Hulst R."/>
            <person name="Ayyampalayam S."/>
            <person name="Mercati F."/>
            <person name="Riccardi P."/>
            <person name="McKain M.R."/>
            <person name="Kakrana A."/>
            <person name="Tang H."/>
            <person name="Ray J."/>
            <person name="Groenendijk J."/>
            <person name="Arikit S."/>
            <person name="Mathioni S.M."/>
            <person name="Nakano M."/>
            <person name="Shan H."/>
            <person name="Telgmann-Rauber A."/>
            <person name="Kanno A."/>
            <person name="Yue Z."/>
            <person name="Chen H."/>
            <person name="Li W."/>
            <person name="Chen Y."/>
            <person name="Xu X."/>
            <person name="Zhang Y."/>
            <person name="Luo S."/>
            <person name="Chen H."/>
            <person name="Gao J."/>
            <person name="Mao Z."/>
            <person name="Pires J.C."/>
            <person name="Luo M."/>
            <person name="Kudrna D."/>
            <person name="Wing R.A."/>
            <person name="Meyers B.C."/>
            <person name="Yi K."/>
            <person name="Kong H."/>
            <person name="Lavrijsen P."/>
            <person name="Sunseri F."/>
            <person name="Falavigna A."/>
            <person name="Ye Y."/>
            <person name="Leebens-Mack J.H."/>
            <person name="Chen G."/>
        </authorList>
    </citation>
    <scope>NUCLEOTIDE SEQUENCE [LARGE SCALE GENOMIC DNA]</scope>
    <source>
        <strain evidence="3">cv. DH0086</strain>
    </source>
</reference>
<evidence type="ECO:0000256" key="1">
    <source>
        <dbReference type="SAM" id="MobiDB-lite"/>
    </source>
</evidence>
<evidence type="ECO:0000313" key="3">
    <source>
        <dbReference type="Proteomes" id="UP000243459"/>
    </source>
</evidence>
<feature type="region of interest" description="Disordered" evidence="1">
    <location>
        <begin position="6"/>
        <end position="26"/>
    </location>
</feature>
<organism evidence="2 3">
    <name type="scientific">Asparagus officinalis</name>
    <name type="common">Garden asparagus</name>
    <dbReference type="NCBI Taxonomy" id="4686"/>
    <lineage>
        <taxon>Eukaryota</taxon>
        <taxon>Viridiplantae</taxon>
        <taxon>Streptophyta</taxon>
        <taxon>Embryophyta</taxon>
        <taxon>Tracheophyta</taxon>
        <taxon>Spermatophyta</taxon>
        <taxon>Magnoliopsida</taxon>
        <taxon>Liliopsida</taxon>
        <taxon>Asparagales</taxon>
        <taxon>Asparagaceae</taxon>
        <taxon>Asparagoideae</taxon>
        <taxon>Asparagus</taxon>
    </lineage>
</organism>
<protein>
    <submittedName>
        <fullName evidence="2">Uncharacterized protein</fullName>
    </submittedName>
</protein>
<dbReference type="EMBL" id="CM007389">
    <property type="protein sequence ID" value="ONK58075.1"/>
    <property type="molecule type" value="Genomic_DNA"/>
</dbReference>
<dbReference type="Proteomes" id="UP000243459">
    <property type="component" value="Chromosome 9"/>
</dbReference>
<name>A0A5P1E999_ASPOF</name>
<proteinExistence type="predicted"/>
<sequence length="165" mass="17730">MMEYLVSGHSSRSGVTHDGGGLPSGWRGTGARKERLGDCSSLIGCWAALGGCGSHRREIERIRGGGLEIVARTGARGGALLGRCADERKIGEKIGNDLHWRGRSSWRRDSWISWSWTGSRGKSAARSRGKSAARGGALLGAGQCAARSWGHPRRRGSGEESWRLF</sequence>